<dbReference type="InterPro" id="IPR013083">
    <property type="entry name" value="Znf_RING/FYVE/PHD"/>
</dbReference>
<keyword evidence="5" id="KW-0175">Coiled coil</keyword>
<evidence type="ECO:0000256" key="2">
    <source>
        <dbReference type="ARBA" id="ARBA00022771"/>
    </source>
</evidence>
<evidence type="ECO:0000256" key="5">
    <source>
        <dbReference type="SAM" id="Coils"/>
    </source>
</evidence>
<dbReference type="GO" id="GO:0061630">
    <property type="term" value="F:ubiquitin protein ligase activity"/>
    <property type="evidence" value="ECO:0007669"/>
    <property type="project" value="TreeGrafter"/>
</dbReference>
<dbReference type="Proteomes" id="UP001497623">
    <property type="component" value="Unassembled WGS sequence"/>
</dbReference>
<dbReference type="InterPro" id="IPR001841">
    <property type="entry name" value="Znf_RING"/>
</dbReference>
<dbReference type="Pfam" id="PF13639">
    <property type="entry name" value="zf-RING_2"/>
    <property type="match status" value="1"/>
</dbReference>
<evidence type="ECO:0000259" key="6">
    <source>
        <dbReference type="PROSITE" id="PS50089"/>
    </source>
</evidence>
<dbReference type="EMBL" id="CAXKWB010079836">
    <property type="protein sequence ID" value="CAL4204064.1"/>
    <property type="molecule type" value="Genomic_DNA"/>
</dbReference>
<reference evidence="7 8" key="1">
    <citation type="submission" date="2024-05" db="EMBL/GenBank/DDBJ databases">
        <authorList>
            <person name="Wallberg A."/>
        </authorList>
    </citation>
    <scope>NUCLEOTIDE SEQUENCE [LARGE SCALE GENOMIC DNA]</scope>
</reference>
<dbReference type="InterPro" id="IPR051435">
    <property type="entry name" value="RING_finger_E3_ubiq-ligases"/>
</dbReference>
<keyword evidence="1" id="KW-0479">Metal-binding</keyword>
<dbReference type="PROSITE" id="PS00518">
    <property type="entry name" value="ZF_RING_1"/>
    <property type="match status" value="1"/>
</dbReference>
<keyword evidence="8" id="KW-1185">Reference proteome</keyword>
<dbReference type="GO" id="GO:0016567">
    <property type="term" value="P:protein ubiquitination"/>
    <property type="evidence" value="ECO:0007669"/>
    <property type="project" value="TreeGrafter"/>
</dbReference>
<protein>
    <recommendedName>
        <fullName evidence="6">RING-type domain-containing protein</fullName>
    </recommendedName>
</protein>
<feature type="domain" description="RING-type" evidence="6">
    <location>
        <begin position="6"/>
        <end position="49"/>
    </location>
</feature>
<dbReference type="SMART" id="SM00184">
    <property type="entry name" value="RING"/>
    <property type="match status" value="1"/>
</dbReference>
<accession>A0AAV2SLE0</accession>
<dbReference type="GO" id="GO:0008270">
    <property type="term" value="F:zinc ion binding"/>
    <property type="evidence" value="ECO:0007669"/>
    <property type="project" value="UniProtKB-KW"/>
</dbReference>
<dbReference type="PROSITE" id="PS50089">
    <property type="entry name" value="ZF_RING_2"/>
    <property type="match status" value="1"/>
</dbReference>
<dbReference type="PANTHER" id="PTHR22791">
    <property type="entry name" value="RING-TYPE DOMAIN-CONTAINING PROTEIN"/>
    <property type="match status" value="1"/>
</dbReference>
<gene>
    <name evidence="7" type="ORF">MNOR_LOCUS37830</name>
</gene>
<feature type="non-terminal residue" evidence="7">
    <location>
        <position position="258"/>
    </location>
</feature>
<evidence type="ECO:0000256" key="4">
    <source>
        <dbReference type="PROSITE-ProRule" id="PRU00175"/>
    </source>
</evidence>
<evidence type="ECO:0000313" key="8">
    <source>
        <dbReference type="Proteomes" id="UP001497623"/>
    </source>
</evidence>
<dbReference type="Gene3D" id="3.30.40.10">
    <property type="entry name" value="Zinc/RING finger domain, C3HC4 (zinc finger)"/>
    <property type="match status" value="1"/>
</dbReference>
<evidence type="ECO:0000256" key="1">
    <source>
        <dbReference type="ARBA" id="ARBA00022723"/>
    </source>
</evidence>
<sequence>MEESECIVCFSQYNEDEHRARCMPCGHTMCSKCLKKTIREVSKMCPKCRQHFTAARLEELPVNFSLEGMIKSSKSLKTQLELAKPCISIFEESCKKAEECKKQSQKIFKEYEEAIIRKENIIAKLQEEIKTQKNARRKMEEKVVVLDEKLSGLKEKRNSYEQAITPLNISESIREVFRWSVEVQNEAEKLISVSQGIENEIDQMMRTIRVKDDHLMENSALSISNEQAGLHVYQDKHTYNSSPAKLKMGNLDKKNQEV</sequence>
<dbReference type="SUPFAM" id="SSF57850">
    <property type="entry name" value="RING/U-box"/>
    <property type="match status" value="1"/>
</dbReference>
<dbReference type="AlphaFoldDB" id="A0AAV2SLE0"/>
<dbReference type="InterPro" id="IPR017907">
    <property type="entry name" value="Znf_RING_CS"/>
</dbReference>
<name>A0AAV2SLE0_MEGNR</name>
<evidence type="ECO:0000256" key="3">
    <source>
        <dbReference type="ARBA" id="ARBA00022833"/>
    </source>
</evidence>
<keyword evidence="2 4" id="KW-0863">Zinc-finger</keyword>
<comment type="caution">
    <text evidence="7">The sequence shown here is derived from an EMBL/GenBank/DDBJ whole genome shotgun (WGS) entry which is preliminary data.</text>
</comment>
<feature type="coiled-coil region" evidence="5">
    <location>
        <begin position="108"/>
        <end position="163"/>
    </location>
</feature>
<evidence type="ECO:0000313" key="7">
    <source>
        <dbReference type="EMBL" id="CAL4204064.1"/>
    </source>
</evidence>
<organism evidence="7 8">
    <name type="scientific">Meganyctiphanes norvegica</name>
    <name type="common">Northern krill</name>
    <name type="synonym">Thysanopoda norvegica</name>
    <dbReference type="NCBI Taxonomy" id="48144"/>
    <lineage>
        <taxon>Eukaryota</taxon>
        <taxon>Metazoa</taxon>
        <taxon>Ecdysozoa</taxon>
        <taxon>Arthropoda</taxon>
        <taxon>Crustacea</taxon>
        <taxon>Multicrustacea</taxon>
        <taxon>Malacostraca</taxon>
        <taxon>Eumalacostraca</taxon>
        <taxon>Eucarida</taxon>
        <taxon>Euphausiacea</taxon>
        <taxon>Euphausiidae</taxon>
        <taxon>Meganyctiphanes</taxon>
    </lineage>
</organism>
<dbReference type="PANTHER" id="PTHR22791:SF6">
    <property type="entry name" value="RING-TYPE DOMAIN-CONTAINING PROTEIN"/>
    <property type="match status" value="1"/>
</dbReference>
<keyword evidence="3" id="KW-0862">Zinc</keyword>
<proteinExistence type="predicted"/>